<evidence type="ECO:0000259" key="1">
    <source>
        <dbReference type="Pfam" id="PF01850"/>
    </source>
</evidence>
<protein>
    <recommendedName>
        <fullName evidence="1">PIN domain-containing protein</fullName>
    </recommendedName>
</protein>
<dbReference type="EMBL" id="QEKQ01000008">
    <property type="protein sequence ID" value="PVY70801.1"/>
    <property type="molecule type" value="Genomic_DNA"/>
</dbReference>
<reference evidence="2 3" key="1">
    <citation type="submission" date="2018-04" db="EMBL/GenBank/DDBJ databases">
        <title>Genomic Encyclopedia of Type Strains, Phase IV (KMG-IV): sequencing the most valuable type-strain genomes for metagenomic binning, comparative biology and taxonomic classification.</title>
        <authorList>
            <person name="Goeker M."/>
        </authorList>
    </citation>
    <scope>NUCLEOTIDE SEQUENCE [LARGE SCALE GENOMIC DNA]</scope>
    <source>
        <strain evidence="2 3">DSM 28688</strain>
    </source>
</reference>
<feature type="domain" description="PIN" evidence="1">
    <location>
        <begin position="5"/>
        <end position="107"/>
    </location>
</feature>
<dbReference type="Pfam" id="PF01850">
    <property type="entry name" value="PIN"/>
    <property type="match status" value="1"/>
</dbReference>
<proteinExistence type="predicted"/>
<dbReference type="Gene3D" id="3.40.50.1010">
    <property type="entry name" value="5'-nuclease"/>
    <property type="match status" value="1"/>
</dbReference>
<dbReference type="Proteomes" id="UP000245887">
    <property type="component" value="Unassembled WGS sequence"/>
</dbReference>
<organism evidence="2 3">
    <name type="scientific">Tamilnaduibacter salinus</name>
    <dbReference type="NCBI Taxonomy" id="1484056"/>
    <lineage>
        <taxon>Bacteria</taxon>
        <taxon>Pseudomonadati</taxon>
        <taxon>Pseudomonadota</taxon>
        <taxon>Gammaproteobacteria</taxon>
        <taxon>Pseudomonadales</taxon>
        <taxon>Marinobacteraceae</taxon>
        <taxon>Tamilnaduibacter</taxon>
    </lineage>
</organism>
<comment type="caution">
    <text evidence="2">The sequence shown here is derived from an EMBL/GenBank/DDBJ whole genome shotgun (WGS) entry which is preliminary data.</text>
</comment>
<evidence type="ECO:0000313" key="3">
    <source>
        <dbReference type="Proteomes" id="UP000245887"/>
    </source>
</evidence>
<evidence type="ECO:0000313" key="2">
    <source>
        <dbReference type="EMBL" id="PVY70801.1"/>
    </source>
</evidence>
<accession>A0A2U1CV03</accession>
<dbReference type="InterPro" id="IPR029060">
    <property type="entry name" value="PIN-like_dom_sf"/>
</dbReference>
<dbReference type="OrthoDB" id="676982at2"/>
<sequence length="125" mass="13849">MTGRYFLDTNAWIYAINGRVKLPGYRYFTSVITEMELLSWPALTASEERVLRDILTGIHVIGLTSDVKDRAIEIRKATSLKLPDSIVSASAQLADGVLVTNDRKLRERHGGASVTLEELLEQSSG</sequence>
<dbReference type="CDD" id="cd18738">
    <property type="entry name" value="PIN_VapC4-5_FitB-like"/>
    <property type="match status" value="1"/>
</dbReference>
<dbReference type="SUPFAM" id="SSF88723">
    <property type="entry name" value="PIN domain-like"/>
    <property type="match status" value="1"/>
</dbReference>
<dbReference type="RefSeq" id="WP_116919583.1">
    <property type="nucleotide sequence ID" value="NZ_QEKQ01000008.1"/>
</dbReference>
<gene>
    <name evidence="2" type="ORF">C8D92_108158</name>
</gene>
<dbReference type="InterPro" id="IPR002716">
    <property type="entry name" value="PIN_dom"/>
</dbReference>
<name>A0A2U1CV03_9GAMM</name>
<dbReference type="AlphaFoldDB" id="A0A2U1CV03"/>